<dbReference type="EMBL" id="CP007142">
    <property type="protein sequence ID" value="AJQ97538.1"/>
    <property type="molecule type" value="Genomic_DNA"/>
</dbReference>
<name>A0A0C5VW32_9GAMM</name>
<dbReference type="Proteomes" id="UP000032266">
    <property type="component" value="Chromosome"/>
</dbReference>
<dbReference type="HOGENOM" id="CLU_3270810_0_0_6"/>
<dbReference type="KEGG" id="gsn:YC6258_05510"/>
<keyword evidence="2" id="KW-1185">Reference proteome</keyword>
<accession>A0A0C5VW32</accession>
<gene>
    <name evidence="1" type="ORF">YC6258_05510</name>
</gene>
<proteinExistence type="predicted"/>
<dbReference type="AlphaFoldDB" id="A0A0C5VW32"/>
<evidence type="ECO:0000313" key="1">
    <source>
        <dbReference type="EMBL" id="AJQ97538.1"/>
    </source>
</evidence>
<evidence type="ECO:0000313" key="2">
    <source>
        <dbReference type="Proteomes" id="UP000032266"/>
    </source>
</evidence>
<reference evidence="1 2" key="1">
    <citation type="submission" date="2014-01" db="EMBL/GenBank/DDBJ databases">
        <title>Full genme sequencing of cellulolytic bacterium Gynuella sunshinyii YC6258T gen. nov., sp. nov.</title>
        <authorList>
            <person name="Khan H."/>
            <person name="Chung E.J."/>
            <person name="Chung Y.R."/>
        </authorList>
    </citation>
    <scope>NUCLEOTIDE SEQUENCE [LARGE SCALE GENOMIC DNA]</scope>
    <source>
        <strain evidence="1 2">YC6258</strain>
    </source>
</reference>
<protein>
    <submittedName>
        <fullName evidence="1">Uncharacterized protein</fullName>
    </submittedName>
</protein>
<sequence length="41" mass="4875">MFVLFCQVTSGELFLCPMRFNRAFFCRSTSQKSKVFLLPFF</sequence>
<organism evidence="1 2">
    <name type="scientific">Gynuella sunshinyii YC6258</name>
    <dbReference type="NCBI Taxonomy" id="1445510"/>
    <lineage>
        <taxon>Bacteria</taxon>
        <taxon>Pseudomonadati</taxon>
        <taxon>Pseudomonadota</taxon>
        <taxon>Gammaproteobacteria</taxon>
        <taxon>Oceanospirillales</taxon>
        <taxon>Saccharospirillaceae</taxon>
        <taxon>Gynuella</taxon>
    </lineage>
</organism>